<dbReference type="PANTHER" id="PTHR33332">
    <property type="entry name" value="REVERSE TRANSCRIPTASE DOMAIN-CONTAINING PROTEIN"/>
    <property type="match status" value="1"/>
</dbReference>
<feature type="domain" description="Reverse transcriptase" evidence="1">
    <location>
        <begin position="83"/>
        <end position="338"/>
    </location>
</feature>
<dbReference type="InterPro" id="IPR043502">
    <property type="entry name" value="DNA/RNA_pol_sf"/>
</dbReference>
<accession>A0A3M0L8J1</accession>
<keyword evidence="3" id="KW-1185">Reference proteome</keyword>
<protein>
    <recommendedName>
        <fullName evidence="1">Reverse transcriptase domain-containing protein</fullName>
    </recommendedName>
</protein>
<proteinExistence type="predicted"/>
<dbReference type="InterPro" id="IPR000477">
    <property type="entry name" value="RT_dom"/>
</dbReference>
<dbReference type="SUPFAM" id="SSF56672">
    <property type="entry name" value="DNA/RNA polymerases"/>
    <property type="match status" value="1"/>
</dbReference>
<dbReference type="PROSITE" id="PS50878">
    <property type="entry name" value="RT_POL"/>
    <property type="match status" value="1"/>
</dbReference>
<dbReference type="Gene3D" id="1.10.287.210">
    <property type="match status" value="1"/>
</dbReference>
<dbReference type="SUPFAM" id="SSF58069">
    <property type="entry name" value="Virus ectodomain"/>
    <property type="match status" value="1"/>
</dbReference>
<evidence type="ECO:0000313" key="3">
    <source>
        <dbReference type="Proteomes" id="UP000269221"/>
    </source>
</evidence>
<name>A0A3M0L8J1_HIRRU</name>
<dbReference type="CDD" id="cd01650">
    <property type="entry name" value="RT_nLTR_like"/>
    <property type="match status" value="1"/>
</dbReference>
<comment type="caution">
    <text evidence="2">The sequence shown here is derived from an EMBL/GenBank/DDBJ whole genome shotgun (WGS) entry which is preliminary data.</text>
</comment>
<gene>
    <name evidence="2" type="ORF">DUI87_02563</name>
</gene>
<dbReference type="CDD" id="cd09850">
    <property type="entry name" value="Ebola-like_HR1-HR2"/>
    <property type="match status" value="1"/>
</dbReference>
<evidence type="ECO:0000313" key="2">
    <source>
        <dbReference type="EMBL" id="RMC21695.1"/>
    </source>
</evidence>
<sequence length="680" mass="76665">MLNAFFASVFIGRTAYPQDNCPQGLVGGARDQNGPLVIQEEAVRELLGHLDIYKSMGPDGIHPRVMRELADELAKPLSIIYQESWLTGEVPGDWKLANVTPVYKKGRKEDPGNYRPVSLTSVPGKIMEQFILSAITQHLQDGQGIRPSQHGFTKGRSCLTNLVSFYDQVTRLVDAGKAVDVVYLDFSKAFDTVSHSILLDKLAAHGLDRSTLRWVRNWLDGRAQRVMVNGAASSWRPVTSGVPQGSVLGPVLFNIFIDDMDEGIESFISKFADDTKLGACVDLLEGRRALQRDLDRLDEWAESNSMKFNKSKCRVLHFGHKNPLQRYRLGTVWLDSVQAERDLGVLVDSRLDMSQQCALVAKKANGILACIRNCVTSRSREVILPLYSALVRPHLEYCVQFWAPQFRKDIEMLERVQRRATRLVRGLEHKPYEERLKELGLFSLEKRRLRGDLITLYNFLKGGCRQVGVGLFHRAATDRTRGHSLKLRQGRKESHLLGASVYETLNRQKRGLKKELPMADEDQRWGEEEWPAERIIEYYGPATWANDGSWGYRTPIYLLNRLIRLQAVVEIVSNHTSDALELLARQHSQMRAFVYQNRIALDYLLAEEGGVCGKFNESECCIEIDDYGETIRGLAAEIKKTGIKASVFLGSVPGSQTPLSRSLTFQGDQGDALHSDSFIV</sequence>
<evidence type="ECO:0000259" key="1">
    <source>
        <dbReference type="PROSITE" id="PS50878"/>
    </source>
</evidence>
<dbReference type="Proteomes" id="UP000269221">
    <property type="component" value="Unassembled WGS sequence"/>
</dbReference>
<reference evidence="2 3" key="1">
    <citation type="submission" date="2018-07" db="EMBL/GenBank/DDBJ databases">
        <title>A high quality draft genome assembly of the barn swallow (H. rustica rustica).</title>
        <authorList>
            <person name="Formenti G."/>
            <person name="Chiara M."/>
            <person name="Poveda L."/>
            <person name="Francoijs K.-J."/>
            <person name="Bonisoli-Alquati A."/>
            <person name="Canova L."/>
            <person name="Gianfranceschi L."/>
            <person name="Horner D.S."/>
            <person name="Saino N."/>
        </authorList>
    </citation>
    <scope>NUCLEOTIDE SEQUENCE [LARGE SCALE GENOMIC DNA]</scope>
    <source>
        <strain evidence="2">Chelidonia</strain>
        <tissue evidence="2">Blood</tissue>
    </source>
</reference>
<organism evidence="2 3">
    <name type="scientific">Hirundo rustica rustica</name>
    <dbReference type="NCBI Taxonomy" id="333673"/>
    <lineage>
        <taxon>Eukaryota</taxon>
        <taxon>Metazoa</taxon>
        <taxon>Chordata</taxon>
        <taxon>Craniata</taxon>
        <taxon>Vertebrata</taxon>
        <taxon>Euteleostomi</taxon>
        <taxon>Archelosauria</taxon>
        <taxon>Archosauria</taxon>
        <taxon>Dinosauria</taxon>
        <taxon>Saurischia</taxon>
        <taxon>Theropoda</taxon>
        <taxon>Coelurosauria</taxon>
        <taxon>Aves</taxon>
        <taxon>Neognathae</taxon>
        <taxon>Neoaves</taxon>
        <taxon>Telluraves</taxon>
        <taxon>Australaves</taxon>
        <taxon>Passeriformes</taxon>
        <taxon>Sylvioidea</taxon>
        <taxon>Hirundinidae</taxon>
        <taxon>Hirundo</taxon>
    </lineage>
</organism>
<dbReference type="Pfam" id="PF00078">
    <property type="entry name" value="RVT_1"/>
    <property type="match status" value="1"/>
</dbReference>
<dbReference type="OrthoDB" id="276744at2759"/>
<dbReference type="AlphaFoldDB" id="A0A3M0L8J1"/>
<dbReference type="STRING" id="333673.A0A3M0L8J1"/>
<dbReference type="EMBL" id="QRBI01000093">
    <property type="protein sequence ID" value="RMC21695.1"/>
    <property type="molecule type" value="Genomic_DNA"/>
</dbReference>